<name>A0A9D4K771_DREPO</name>
<dbReference type="Gene3D" id="3.40.50.10140">
    <property type="entry name" value="Toll/interleukin-1 receptor homology (TIR) domain"/>
    <property type="match status" value="1"/>
</dbReference>
<dbReference type="SUPFAM" id="SSF52058">
    <property type="entry name" value="L domain-like"/>
    <property type="match status" value="1"/>
</dbReference>
<proteinExistence type="inferred from homology"/>
<keyword evidence="14" id="KW-1185">Reference proteome</keyword>
<dbReference type="InterPro" id="IPR000157">
    <property type="entry name" value="TIR_dom"/>
</dbReference>
<dbReference type="EMBL" id="JAIWYP010000004">
    <property type="protein sequence ID" value="KAH3834367.1"/>
    <property type="molecule type" value="Genomic_DNA"/>
</dbReference>
<evidence type="ECO:0000256" key="11">
    <source>
        <dbReference type="SAM" id="Phobius"/>
    </source>
</evidence>
<evidence type="ECO:0000313" key="13">
    <source>
        <dbReference type="EMBL" id="KAH3834367.1"/>
    </source>
</evidence>
<dbReference type="SMART" id="SM00369">
    <property type="entry name" value="LRR_TYP"/>
    <property type="match status" value="3"/>
</dbReference>
<organism evidence="13 14">
    <name type="scientific">Dreissena polymorpha</name>
    <name type="common">Zebra mussel</name>
    <name type="synonym">Mytilus polymorpha</name>
    <dbReference type="NCBI Taxonomy" id="45954"/>
    <lineage>
        <taxon>Eukaryota</taxon>
        <taxon>Metazoa</taxon>
        <taxon>Spiralia</taxon>
        <taxon>Lophotrochozoa</taxon>
        <taxon>Mollusca</taxon>
        <taxon>Bivalvia</taxon>
        <taxon>Autobranchia</taxon>
        <taxon>Heteroconchia</taxon>
        <taxon>Euheterodonta</taxon>
        <taxon>Imparidentia</taxon>
        <taxon>Neoheterodontei</taxon>
        <taxon>Myida</taxon>
        <taxon>Dreissenoidea</taxon>
        <taxon>Dreissenidae</taxon>
        <taxon>Dreissena</taxon>
    </lineage>
</organism>
<dbReference type="InterPro" id="IPR032675">
    <property type="entry name" value="LRR_dom_sf"/>
</dbReference>
<keyword evidence="10" id="KW-0325">Glycoprotein</keyword>
<evidence type="ECO:0000256" key="6">
    <source>
        <dbReference type="ARBA" id="ARBA00022737"/>
    </source>
</evidence>
<evidence type="ECO:0000256" key="7">
    <source>
        <dbReference type="ARBA" id="ARBA00022989"/>
    </source>
</evidence>
<dbReference type="GO" id="GO:0005886">
    <property type="term" value="C:plasma membrane"/>
    <property type="evidence" value="ECO:0007669"/>
    <property type="project" value="TreeGrafter"/>
</dbReference>
<keyword evidence="9" id="KW-0675">Receptor</keyword>
<dbReference type="PANTHER" id="PTHR24365:SF541">
    <property type="entry name" value="PROTEIN TOLL-RELATED"/>
    <property type="match status" value="1"/>
</dbReference>
<evidence type="ECO:0000256" key="3">
    <source>
        <dbReference type="ARBA" id="ARBA00022614"/>
    </source>
</evidence>
<keyword evidence="3" id="KW-0433">Leucine-rich repeat</keyword>
<dbReference type="GO" id="GO:0038023">
    <property type="term" value="F:signaling receptor activity"/>
    <property type="evidence" value="ECO:0007669"/>
    <property type="project" value="TreeGrafter"/>
</dbReference>
<dbReference type="AlphaFoldDB" id="A0A9D4K771"/>
<feature type="domain" description="TIR" evidence="12">
    <location>
        <begin position="520"/>
        <end position="664"/>
    </location>
</feature>
<protein>
    <recommendedName>
        <fullName evidence="12">TIR domain-containing protein</fullName>
    </recommendedName>
</protein>
<evidence type="ECO:0000259" key="12">
    <source>
        <dbReference type="PROSITE" id="PS50104"/>
    </source>
</evidence>
<dbReference type="SMART" id="SM00255">
    <property type="entry name" value="TIR"/>
    <property type="match status" value="1"/>
</dbReference>
<dbReference type="PANTHER" id="PTHR24365">
    <property type="entry name" value="TOLL-LIKE RECEPTOR"/>
    <property type="match status" value="1"/>
</dbReference>
<keyword evidence="6" id="KW-0677">Repeat</keyword>
<evidence type="ECO:0000256" key="8">
    <source>
        <dbReference type="ARBA" id="ARBA00023136"/>
    </source>
</evidence>
<dbReference type="InterPro" id="IPR035897">
    <property type="entry name" value="Toll_tir_struct_dom_sf"/>
</dbReference>
<comment type="subcellular location">
    <subcellularLocation>
        <location evidence="1">Membrane</location>
        <topology evidence="1">Single-pass membrane protein</topology>
    </subcellularLocation>
</comment>
<dbReference type="Proteomes" id="UP000828390">
    <property type="component" value="Unassembled WGS sequence"/>
</dbReference>
<keyword evidence="8 11" id="KW-0472">Membrane</keyword>
<dbReference type="PROSITE" id="PS51450">
    <property type="entry name" value="LRR"/>
    <property type="match status" value="1"/>
</dbReference>
<keyword evidence="5" id="KW-0732">Signal</keyword>
<evidence type="ECO:0000256" key="9">
    <source>
        <dbReference type="ARBA" id="ARBA00023170"/>
    </source>
</evidence>
<evidence type="ECO:0000313" key="14">
    <source>
        <dbReference type="Proteomes" id="UP000828390"/>
    </source>
</evidence>
<keyword evidence="4 11" id="KW-0812">Transmembrane</keyword>
<evidence type="ECO:0000256" key="1">
    <source>
        <dbReference type="ARBA" id="ARBA00004167"/>
    </source>
</evidence>
<dbReference type="InterPro" id="IPR001611">
    <property type="entry name" value="Leu-rich_rpt"/>
</dbReference>
<dbReference type="Gene3D" id="3.80.10.10">
    <property type="entry name" value="Ribonuclease Inhibitor"/>
    <property type="match status" value="3"/>
</dbReference>
<dbReference type="GO" id="GO:0002224">
    <property type="term" value="P:toll-like receptor signaling pathway"/>
    <property type="evidence" value="ECO:0007669"/>
    <property type="project" value="TreeGrafter"/>
</dbReference>
<feature type="transmembrane region" description="Helical" evidence="11">
    <location>
        <begin position="474"/>
        <end position="496"/>
    </location>
</feature>
<reference evidence="13" key="2">
    <citation type="submission" date="2020-11" db="EMBL/GenBank/DDBJ databases">
        <authorList>
            <person name="McCartney M.A."/>
            <person name="Auch B."/>
            <person name="Kono T."/>
            <person name="Mallez S."/>
            <person name="Becker A."/>
            <person name="Gohl D.M."/>
            <person name="Silverstein K.A.T."/>
            <person name="Koren S."/>
            <person name="Bechman K.B."/>
            <person name="Herman A."/>
            <person name="Abrahante J.E."/>
            <person name="Garbe J."/>
        </authorList>
    </citation>
    <scope>NUCLEOTIDE SEQUENCE</scope>
    <source>
        <strain evidence="13">Duluth1</strain>
        <tissue evidence="13">Whole animal</tissue>
    </source>
</reference>
<comment type="caution">
    <text evidence="13">The sequence shown here is derived from an EMBL/GenBank/DDBJ whole genome shotgun (WGS) entry which is preliminary data.</text>
</comment>
<evidence type="ECO:0000256" key="2">
    <source>
        <dbReference type="ARBA" id="ARBA00009634"/>
    </source>
</evidence>
<evidence type="ECO:0000256" key="4">
    <source>
        <dbReference type="ARBA" id="ARBA00022692"/>
    </source>
</evidence>
<gene>
    <name evidence="13" type="ORF">DPMN_107689</name>
</gene>
<evidence type="ECO:0000256" key="10">
    <source>
        <dbReference type="ARBA" id="ARBA00023180"/>
    </source>
</evidence>
<dbReference type="Pfam" id="PF13676">
    <property type="entry name" value="TIR_2"/>
    <property type="match status" value="1"/>
</dbReference>
<reference evidence="13" key="1">
    <citation type="journal article" date="2019" name="bioRxiv">
        <title>The Genome of the Zebra Mussel, Dreissena polymorpha: A Resource for Invasive Species Research.</title>
        <authorList>
            <person name="McCartney M.A."/>
            <person name="Auch B."/>
            <person name="Kono T."/>
            <person name="Mallez S."/>
            <person name="Zhang Y."/>
            <person name="Obille A."/>
            <person name="Becker A."/>
            <person name="Abrahante J.E."/>
            <person name="Garbe J."/>
            <person name="Badalamenti J.P."/>
            <person name="Herman A."/>
            <person name="Mangelson H."/>
            <person name="Liachko I."/>
            <person name="Sullivan S."/>
            <person name="Sone E.D."/>
            <person name="Koren S."/>
            <person name="Silverstein K.A.T."/>
            <person name="Beckman K.B."/>
            <person name="Gohl D.M."/>
        </authorList>
    </citation>
    <scope>NUCLEOTIDE SEQUENCE</scope>
    <source>
        <strain evidence="13">Duluth1</strain>
        <tissue evidence="13">Whole animal</tissue>
    </source>
</reference>
<dbReference type="PROSITE" id="PS50104">
    <property type="entry name" value="TIR"/>
    <property type="match status" value="1"/>
</dbReference>
<comment type="similarity">
    <text evidence="2">Belongs to the Toll-like receptor family.</text>
</comment>
<keyword evidence="7 11" id="KW-1133">Transmembrane helix</keyword>
<accession>A0A9D4K771</accession>
<dbReference type="InterPro" id="IPR003591">
    <property type="entry name" value="Leu-rich_rpt_typical-subtyp"/>
</dbReference>
<sequence>MPPSNTTILLFIGDFSATGAKVVHLSEGGFDWANSLKELYFDGIVSIYFARGAFRGLTNLRVLNMSGCTDVFYHDFLQAFQGYNTFSKLEVLVLSSAGNQVSKDNFKLDNSFTAALAHTKLKYLDVSDMVIDKYNISDAPRYLPHLQCVNISGIEIINRSISDGEIRDRSHIPSVLTIDASRIMADKTNKQNRIFCKIATVRIYSSYYLNITNFLSQAITTLILNNVCGDGKGRTFENIRNVTISGQSVLKRFYARENNFPIVDIEANFEVLSNIELIDLSSNGIQFLNNNTFSSLKELNTFLLADNQLGNMAKTHNDMFTQMFAKFVKLAFLDLSRNDIATIPNNLFLNNHYLVDLDLSGNMLTKLTFKCDHLHVLERLYLRGNRLTTLDINARMTLGALPKTTNVTISDNAFTCSKCDDYDTIRWLIQHAHILDLDNLKCKNEIGKSVPVTQTIQKDINDVCEKPLKLKIKISVTVGTAIILCIITIATVYIIIKRRTNRRQSRKRLNTITKLNDGRLEFLVFLIYSSKDEDFVHTSLYPLLNQHLHRIIPIEEDMIAFGDKDFRVGKSILDETIRCTKSSATVVLLLTDNFVSSDYCLQEFDVAFRVGKPVILMLKGDVDMARAPPVIRDLFHSYVRVLWKQGDNGEYFLTTSWENVCNAILESG</sequence>
<dbReference type="Pfam" id="PF13855">
    <property type="entry name" value="LRR_8"/>
    <property type="match status" value="1"/>
</dbReference>
<dbReference type="SUPFAM" id="SSF52200">
    <property type="entry name" value="Toll/Interleukin receptor TIR domain"/>
    <property type="match status" value="1"/>
</dbReference>
<evidence type="ECO:0000256" key="5">
    <source>
        <dbReference type="ARBA" id="ARBA00022729"/>
    </source>
</evidence>